<accession>A0AAU7KDQ9</accession>
<organism evidence="1">
    <name type="scientific">Halomonas sp. RT37</name>
    <dbReference type="NCBI Taxonomy" id="2950872"/>
    <lineage>
        <taxon>Bacteria</taxon>
        <taxon>Pseudomonadati</taxon>
        <taxon>Pseudomonadota</taxon>
        <taxon>Gammaproteobacteria</taxon>
        <taxon>Oceanospirillales</taxon>
        <taxon>Halomonadaceae</taxon>
        <taxon>Halomonas</taxon>
    </lineage>
</organism>
<protein>
    <recommendedName>
        <fullName evidence="2">Peptidoglycan endopeptidase</fullName>
    </recommendedName>
</protein>
<proteinExistence type="predicted"/>
<gene>
    <name evidence="1" type="ORF">NFG58_12870</name>
</gene>
<name>A0AAU7KDQ9_9GAMM</name>
<reference evidence="1" key="1">
    <citation type="submission" date="2022-06" db="EMBL/GenBank/DDBJ databases">
        <title>A novel DMS-producing enzyme.</title>
        <authorList>
            <person name="Zhang Y."/>
        </authorList>
    </citation>
    <scope>NUCLEOTIDE SEQUENCE</scope>
    <source>
        <strain evidence="1">RT37</strain>
    </source>
</reference>
<dbReference type="AlphaFoldDB" id="A0AAU7KDQ9"/>
<dbReference type="EMBL" id="CP098827">
    <property type="protein sequence ID" value="XBO69519.1"/>
    <property type="molecule type" value="Genomic_DNA"/>
</dbReference>
<sequence length="131" mass="14468">MIQPYLMSAYRDGGRGEAVSGRLAYDCWGLVRAVRNELFGLPLLPSYGAISPDDKRGLTDAYQAEVDAFAEGPPVPGAIATIWKFRLCVHVGVCVEVNGRLGVLETGRKIGCRWLSIADFESKYMTVRYYS</sequence>
<dbReference type="RefSeq" id="WP_348826665.1">
    <property type="nucleotide sequence ID" value="NZ_CP098827.1"/>
</dbReference>
<evidence type="ECO:0008006" key="2">
    <source>
        <dbReference type="Google" id="ProtNLM"/>
    </source>
</evidence>
<evidence type="ECO:0000313" key="1">
    <source>
        <dbReference type="EMBL" id="XBO69519.1"/>
    </source>
</evidence>